<dbReference type="Gene3D" id="2.60.120.820">
    <property type="entry name" value="PHR domain"/>
    <property type="match status" value="1"/>
</dbReference>
<keyword evidence="5" id="KW-1133">Transmembrane helix</keyword>
<dbReference type="FunFam" id="1.25.40.420:FF:000004">
    <property type="entry name" value="BTB/POZ domain-containing protein 2"/>
    <property type="match status" value="1"/>
</dbReference>
<dbReference type="Pfam" id="PF07707">
    <property type="entry name" value="BACK"/>
    <property type="match status" value="1"/>
</dbReference>
<dbReference type="InterPro" id="IPR011333">
    <property type="entry name" value="SKP1/BTB/POZ_sf"/>
</dbReference>
<dbReference type="GO" id="GO:0016020">
    <property type="term" value="C:membrane"/>
    <property type="evidence" value="ECO:0007669"/>
    <property type="project" value="UniProtKB-SubCell"/>
</dbReference>
<organism evidence="9 10">
    <name type="scientific">Ovis ammon polii</name>
    <dbReference type="NCBI Taxonomy" id="230172"/>
    <lineage>
        <taxon>Eukaryota</taxon>
        <taxon>Metazoa</taxon>
        <taxon>Chordata</taxon>
        <taxon>Craniata</taxon>
        <taxon>Vertebrata</taxon>
        <taxon>Euteleostomi</taxon>
        <taxon>Mammalia</taxon>
        <taxon>Eutheria</taxon>
        <taxon>Laurasiatheria</taxon>
        <taxon>Artiodactyla</taxon>
        <taxon>Ruminantia</taxon>
        <taxon>Pecora</taxon>
        <taxon>Bovidae</taxon>
        <taxon>Caprinae</taxon>
        <taxon>Ovis</taxon>
    </lineage>
</organism>
<evidence type="ECO:0000256" key="2">
    <source>
        <dbReference type="ARBA" id="ARBA00004496"/>
    </source>
</evidence>
<dbReference type="CDD" id="cd18346">
    <property type="entry name" value="BTB_POZ_BTBD1"/>
    <property type="match status" value="1"/>
</dbReference>
<feature type="compositionally biased region" description="Polar residues" evidence="7">
    <location>
        <begin position="1764"/>
        <end position="1773"/>
    </location>
</feature>
<feature type="compositionally biased region" description="Basic and acidic residues" evidence="7">
    <location>
        <begin position="1753"/>
        <end position="1762"/>
    </location>
</feature>
<dbReference type="InterPro" id="IPR057892">
    <property type="entry name" value="LIP-1_CC2"/>
</dbReference>
<dbReference type="InterPro" id="IPR038648">
    <property type="entry name" value="PHR_sf"/>
</dbReference>
<accession>A0AAD4TWC9</accession>
<feature type="region of interest" description="Disordered" evidence="7">
    <location>
        <begin position="1"/>
        <end position="35"/>
    </location>
</feature>
<evidence type="ECO:0000256" key="5">
    <source>
        <dbReference type="ARBA" id="ARBA00022989"/>
    </source>
</evidence>
<sequence length="2006" mass="223261">MASLGPAVTGEQVPGAEAEPGAAGPPAPSTSSLGPLLPLKREPLYNWQATKASLKERFAFLFNSELLSDVRFVLGKGRGGGAAGGPQRIPAHRFVLAAGSAVFDAMFNGGMATTSAEIELPDVEPAAFLALLRFLYSDEVQIGPETVMTTLYTAKKYAVPALEAHCVEFLTKHLRADNAFMLLTQARLFDEPQLASLCLDTIDKNTMDAISAEGFTDIDIDTLCAVLERDTLSIRECRLFGAVVRWAEAECQRQQLPMTFGNKQKVLGKALSLIRFPLMTIEEFAAGPAQSGILSDREVVNLFLHFTVNPKPRVEYIDRPRCCLRGKECCINRFQQVESRWGYSGTSDRIRFTVNRRISIVGFGLYGSIHGPTDYQVNIQIIEYEKKQTLGQNDTGFSCDGTANTFRVMFKEPIEILPNLCYMACATLKGKSTGALGTEKESLPHTKCFKKFLEDKSTPPKRTELPLVSQPSSPVFSAPQRDKKDRDCQNQVDSPSSAETRPAPRLPALHLVCFLNTSVEQERTEPARTKLPAIQEEVEDNNIKCETSSSTSLRSFHLDRLTGSLHIASDEDIRDAHNATGSQAGPGGNPSKSNSCQDSLQKAPKKKGITSSIGHWFGKKEKGRPGHASKEALGPDRYQLFHGPCNPELSPEMSQAPGSLLPAPARDQSLFRGHWAQAAYGELATSTEELNICREQLLAREEEIALLNTERNNIMLLVEHLECRVSQYIPSLQPTAGKWQAQSPDGMTSELEVLKLLKSLFEHHKALDKKRTRDEDLAQVIELQDIIEKKSREQREMRDRLAALSAHVTELEKDLDTARKDLLKSKEANVKLQQDVREAMAQKEDMEKRITTLEKRYLAAQRKAISVHNLHDKLENEIANKDSMHRQKEDKDRQLQECLELADQKLQQMLTEVVAELTQRVAVLSEAKQREKMNEEHNEHSSDTVDKFLSVSDERLQLHLKERMAALEDKVQPLKDQDRTLEQQASVLANLGQLFESDKGVSDGEGDRDTLFSAPALLSPSGPAVAKTLAMRIQEQLDRINEEIWFIQKDKENMDQWAEGIESRVGSGSFSNLRCFNSSSSLNLDPASSHAGSFPPSRGRSMPKRRQPSPEQEEDKLGFLTLLPALQEEVEDDTIKCETSTSASLRSFRLDRLTGSLRTASDEDIRDARNATGSQDGPGGNPSNSNSSQDSLQKAPKKKGITSSIGRWFGRKEKGRPGHTSKEALGPDHYRLFHGPCNPELSPEMSQAPGSLLPAPARDQSLFRGHWAQAACGELATSTEELNICREQLLAREEEIALLNAEQNNIMLLVEHLECRVSRYIPSLETTAGKWQAQSPDGMTNELEVLQALKSLFEHHKTLDKKRTRDEDLAQVIELQDIIEKKSREQREMRDRLAALSAHVTELEKDLDTARKDLLKSKEANVKLQQDVREAMAQKEDMEKRITTLEKRYLAAQRKAISVHSLHDKLENEIANKDSMHRQKEDKDRQLQECLELAEQKLQQMLTEVVAELTPRVAVLSEAKQREKMNEEHNEHSSDTVDKLLSVSDERLQLHLKERMAALEDKVQPLKDQDRELEQQASVLANLGQLFESDKGVSDGEGDRDTLFSAPGLLSPSRPADAKTLAMRIQEQLDKINEEIWFIQKDKENTDHRAEGIESRVGSGSFSNLRRFESSSSLNLDPASSHAGSFPPSRGRSMPERRQPSPEPEEDKGGFMTLLPAIQEEVEDDTIKCETSTSASLRSFRLDRLTGSLRTASDEDIRDAHKGNPSNSNSSQKAPKKKGIKSSIGRWFGKKEKSRPGHTSKEALGPVDRLSSSPSPAPGVFSQHSSGTGKDQACQNQGQRVQRTAAASSSRVGYTQDPRPRLRGPWALIFAVLGVLLLVKPTSAMSVRKDEIPQQSSAPLEGSLQQKLCLPAVNVTWMCGLSYISVGSTGLGCPDGKVMVTHCTPWSNIKCVDQEAGLFDECWHKVTGFSSIWPHQTLSNWFRPTTRPRVDVVLGLSYAVFPDSLN</sequence>
<feature type="compositionally biased region" description="Basic and acidic residues" evidence="7">
    <location>
        <begin position="618"/>
        <end position="633"/>
    </location>
</feature>
<dbReference type="EMBL" id="JAKZEL010000018">
    <property type="protein sequence ID" value="KAI4535472.1"/>
    <property type="molecule type" value="Genomic_DNA"/>
</dbReference>
<evidence type="ECO:0000313" key="10">
    <source>
        <dbReference type="Proteomes" id="UP001214576"/>
    </source>
</evidence>
<keyword evidence="3" id="KW-0963">Cytoplasm</keyword>
<dbReference type="Pfam" id="PF00651">
    <property type="entry name" value="BTB"/>
    <property type="match status" value="1"/>
</dbReference>
<feature type="compositionally biased region" description="Basic and acidic residues" evidence="7">
    <location>
        <begin position="1160"/>
        <end position="1169"/>
    </location>
</feature>
<feature type="compositionally biased region" description="Basic and acidic residues" evidence="7">
    <location>
        <begin position="1210"/>
        <end position="1231"/>
    </location>
</feature>
<gene>
    <name evidence="9" type="ORF">MG293_014698</name>
</gene>
<evidence type="ECO:0000259" key="8">
    <source>
        <dbReference type="PROSITE" id="PS50097"/>
    </source>
</evidence>
<evidence type="ECO:0000313" key="9">
    <source>
        <dbReference type="EMBL" id="KAI4535472.1"/>
    </source>
</evidence>
<dbReference type="InterPro" id="IPR012983">
    <property type="entry name" value="PHR"/>
</dbReference>
<feature type="compositionally biased region" description="Polar residues" evidence="7">
    <location>
        <begin position="590"/>
        <end position="600"/>
    </location>
</feature>
<keyword evidence="4" id="KW-0812">Transmembrane</keyword>
<feature type="region of interest" description="Disordered" evidence="7">
    <location>
        <begin position="1753"/>
        <end position="1858"/>
    </location>
</feature>
<feature type="domain" description="BTB" evidence="8">
    <location>
        <begin position="68"/>
        <end position="144"/>
    </location>
</feature>
<feature type="compositionally biased region" description="Polar residues" evidence="7">
    <location>
        <begin position="1822"/>
        <end position="1853"/>
    </location>
</feature>
<dbReference type="Gene3D" id="2.10.50.10">
    <property type="entry name" value="Tumor Necrosis Factor Receptor, subunit A, domain 2"/>
    <property type="match status" value="1"/>
</dbReference>
<proteinExistence type="predicted"/>
<keyword evidence="10" id="KW-1185">Reference proteome</keyword>
<feature type="compositionally biased region" description="Basic and acidic residues" evidence="7">
    <location>
        <begin position="1589"/>
        <end position="1602"/>
    </location>
</feature>
<comment type="subcellular location">
    <subcellularLocation>
        <location evidence="2">Cytoplasm</location>
    </subcellularLocation>
    <subcellularLocation>
        <location evidence="1">Membrane</location>
        <topology evidence="1">Single-pass type I membrane protein</topology>
    </subcellularLocation>
</comment>
<name>A0AAD4TWC9_OVIAM</name>
<dbReference type="Gene3D" id="3.30.710.10">
    <property type="entry name" value="Potassium Channel Kv1.1, Chain A"/>
    <property type="match status" value="1"/>
</dbReference>
<evidence type="ECO:0000256" key="1">
    <source>
        <dbReference type="ARBA" id="ARBA00004479"/>
    </source>
</evidence>
<dbReference type="PANTHER" id="PTHR45774:SF1">
    <property type="entry name" value="BTB_POZ DOMAIN-CONTAINING PROTEIN 1"/>
    <property type="match status" value="1"/>
</dbReference>
<dbReference type="SUPFAM" id="SSF57586">
    <property type="entry name" value="TNF receptor-like"/>
    <property type="match status" value="1"/>
</dbReference>
<dbReference type="FunFam" id="2.10.50.10:FF:000016">
    <property type="entry name" value="Tumor necrosis factor receptor superfamily member 10B"/>
    <property type="match status" value="1"/>
</dbReference>
<dbReference type="FunFam" id="3.30.710.10:FF:000037">
    <property type="entry name" value="BTB (POZ) domain containing 1"/>
    <property type="match status" value="1"/>
</dbReference>
<dbReference type="SMART" id="SM00225">
    <property type="entry name" value="BTB"/>
    <property type="match status" value="1"/>
</dbReference>
<dbReference type="SMART" id="SM00875">
    <property type="entry name" value="BACK"/>
    <property type="match status" value="1"/>
</dbReference>
<feature type="compositionally biased region" description="Low complexity" evidence="7">
    <location>
        <begin position="1672"/>
        <end position="1681"/>
    </location>
</feature>
<feature type="region of interest" description="Disordered" evidence="7">
    <location>
        <begin position="1160"/>
        <end position="1236"/>
    </location>
</feature>
<evidence type="ECO:0000256" key="7">
    <source>
        <dbReference type="SAM" id="MobiDB-lite"/>
    </source>
</evidence>
<feature type="region of interest" description="Disordered" evidence="7">
    <location>
        <begin position="1082"/>
        <end position="1116"/>
    </location>
</feature>
<dbReference type="PROSITE" id="PS50097">
    <property type="entry name" value="BTB"/>
    <property type="match status" value="1"/>
</dbReference>
<feature type="region of interest" description="Disordered" evidence="7">
    <location>
        <begin position="577"/>
        <end position="633"/>
    </location>
</feature>
<evidence type="ECO:0000256" key="6">
    <source>
        <dbReference type="SAM" id="Coils"/>
    </source>
</evidence>
<dbReference type="Gene3D" id="1.25.40.420">
    <property type="match status" value="1"/>
</dbReference>
<feature type="compositionally biased region" description="Low complexity" evidence="7">
    <location>
        <begin position="1181"/>
        <end position="1191"/>
    </location>
</feature>
<dbReference type="SUPFAM" id="SSF54695">
    <property type="entry name" value="POZ domain"/>
    <property type="match status" value="1"/>
</dbReference>
<comment type="caution">
    <text evidence="9">The sequence shown here is derived from an EMBL/GenBank/DDBJ whole genome shotgun (WGS) entry which is preliminary data.</text>
</comment>
<keyword evidence="5" id="KW-0472">Membrane</keyword>
<feature type="coiled-coil region" evidence="6">
    <location>
        <begin position="1379"/>
        <end position="1483"/>
    </location>
</feature>
<dbReference type="InterPro" id="IPR011705">
    <property type="entry name" value="BACK"/>
</dbReference>
<feature type="compositionally biased region" description="Basic and acidic residues" evidence="7">
    <location>
        <begin position="1789"/>
        <end position="1801"/>
    </location>
</feature>
<feature type="coiled-coil region" evidence="6">
    <location>
        <begin position="787"/>
        <end position="934"/>
    </location>
</feature>
<dbReference type="GO" id="GO:0000932">
    <property type="term" value="C:P-body"/>
    <property type="evidence" value="ECO:0007669"/>
    <property type="project" value="TreeGrafter"/>
</dbReference>
<dbReference type="InterPro" id="IPR000210">
    <property type="entry name" value="BTB/POZ_dom"/>
</dbReference>
<dbReference type="PANTHER" id="PTHR45774">
    <property type="entry name" value="BTB/POZ DOMAIN-CONTAINING"/>
    <property type="match status" value="1"/>
</dbReference>
<evidence type="ECO:0000256" key="3">
    <source>
        <dbReference type="ARBA" id="ARBA00022490"/>
    </source>
</evidence>
<feature type="region of interest" description="Disordered" evidence="7">
    <location>
        <begin position="1589"/>
        <end position="1617"/>
    </location>
</feature>
<dbReference type="GO" id="GO:0022008">
    <property type="term" value="P:neurogenesis"/>
    <property type="evidence" value="ECO:0007669"/>
    <property type="project" value="TreeGrafter"/>
</dbReference>
<evidence type="ECO:0000256" key="4">
    <source>
        <dbReference type="ARBA" id="ARBA00022692"/>
    </source>
</evidence>
<protein>
    <recommendedName>
        <fullName evidence="8">BTB domain-containing protein</fullName>
    </recommendedName>
</protein>
<keyword evidence="6" id="KW-0175">Coiled coil</keyword>
<feature type="region of interest" description="Disordered" evidence="7">
    <location>
        <begin position="458"/>
        <end position="503"/>
    </location>
</feature>
<feature type="compositionally biased region" description="Polar residues" evidence="7">
    <location>
        <begin position="489"/>
        <end position="499"/>
    </location>
</feature>
<feature type="region of interest" description="Disordered" evidence="7">
    <location>
        <begin position="1672"/>
        <end position="1710"/>
    </location>
</feature>
<reference evidence="9" key="1">
    <citation type="submission" date="2022-03" db="EMBL/GenBank/DDBJ databases">
        <title>Genomic analyses of argali, domestic sheep and their hybrids provide insights into chromosomal evolution, heterosis and genetic basis of agronomic traits.</title>
        <authorList>
            <person name="Li M."/>
        </authorList>
    </citation>
    <scope>NUCLEOTIDE SEQUENCE</scope>
    <source>
        <strain evidence="9">CAU-MHL-2022a</strain>
        <tissue evidence="9">Skin</tissue>
    </source>
</reference>
<dbReference type="Proteomes" id="UP001214576">
    <property type="component" value="Unassembled WGS sequence"/>
</dbReference>
<dbReference type="Pfam" id="PF25526">
    <property type="entry name" value="LIP-1"/>
    <property type="match status" value="2"/>
</dbReference>
<dbReference type="GO" id="GO:0005829">
    <property type="term" value="C:cytosol"/>
    <property type="evidence" value="ECO:0007669"/>
    <property type="project" value="TreeGrafter"/>
</dbReference>
<dbReference type="Pfam" id="PF08005">
    <property type="entry name" value="PHR"/>
    <property type="match status" value="1"/>
</dbReference>